<evidence type="ECO:0000313" key="4">
    <source>
        <dbReference type="EMBL" id="AWV33014.1"/>
    </source>
</evidence>
<dbReference type="GO" id="GO:0008168">
    <property type="term" value="F:methyltransferase activity"/>
    <property type="evidence" value="ECO:0007669"/>
    <property type="project" value="UniProtKB-KW"/>
</dbReference>
<dbReference type="AlphaFoldDB" id="A0AAD0P2C8"/>
<dbReference type="Proteomes" id="UP000249163">
    <property type="component" value="Chromosome"/>
</dbReference>
<dbReference type="InterPro" id="IPR029063">
    <property type="entry name" value="SAM-dependent_MTases_sf"/>
</dbReference>
<reference evidence="4 7" key="2">
    <citation type="submission" date="2017-06" db="EMBL/GenBank/DDBJ databases">
        <title>Complete genome sequence of Paenibacillus odorifer CBA7130.</title>
        <authorList>
            <person name="Nam Y.-D."/>
            <person name="Kang J."/>
            <person name="Chung W.-H."/>
        </authorList>
    </citation>
    <scope>NUCLEOTIDE SEQUENCE [LARGE SCALE GENOMIC DNA]</scope>
    <source>
        <strain evidence="4 7">CBA7130</strain>
    </source>
</reference>
<dbReference type="EMBL" id="MPTO01000003">
    <property type="protein sequence ID" value="OME23603.1"/>
    <property type="molecule type" value="Genomic_DNA"/>
</dbReference>
<dbReference type="RefSeq" id="WP_076133588.1">
    <property type="nucleotide sequence ID" value="NZ_CP021965.1"/>
</dbReference>
<keyword evidence="2" id="KW-0808">Transferase</keyword>
<feature type="domain" description="Methyltransferase" evidence="3">
    <location>
        <begin position="44"/>
        <end position="135"/>
    </location>
</feature>
<dbReference type="CDD" id="cd02440">
    <property type="entry name" value="AdoMet_MTases"/>
    <property type="match status" value="1"/>
</dbReference>
<evidence type="ECO:0000259" key="3">
    <source>
        <dbReference type="Pfam" id="PF13649"/>
    </source>
</evidence>
<protein>
    <submittedName>
        <fullName evidence="4">SAM-dependent methyltransferase</fullName>
    </submittedName>
</protein>
<dbReference type="Gene3D" id="3.40.50.150">
    <property type="entry name" value="Vaccinia Virus protein VP39"/>
    <property type="match status" value="1"/>
</dbReference>
<dbReference type="Pfam" id="PF13649">
    <property type="entry name" value="Methyltransf_25"/>
    <property type="match status" value="1"/>
</dbReference>
<evidence type="ECO:0000313" key="6">
    <source>
        <dbReference type="Proteomes" id="UP000187323"/>
    </source>
</evidence>
<dbReference type="EMBL" id="CP021965">
    <property type="protein sequence ID" value="AWV33014.1"/>
    <property type="molecule type" value="Genomic_DNA"/>
</dbReference>
<dbReference type="InterPro" id="IPR041698">
    <property type="entry name" value="Methyltransf_25"/>
</dbReference>
<evidence type="ECO:0000313" key="5">
    <source>
        <dbReference type="EMBL" id="OME23603.1"/>
    </source>
</evidence>
<gene>
    <name evidence="5" type="ORF">BSK47_03890</name>
    <name evidence="4" type="ORF">CD191_10515</name>
</gene>
<evidence type="ECO:0000313" key="7">
    <source>
        <dbReference type="Proteomes" id="UP000249163"/>
    </source>
</evidence>
<dbReference type="PANTHER" id="PTHR44942">
    <property type="entry name" value="METHYLTRANSF_11 DOMAIN-CONTAINING PROTEIN"/>
    <property type="match status" value="1"/>
</dbReference>
<dbReference type="Proteomes" id="UP000187323">
    <property type="component" value="Unassembled WGS sequence"/>
</dbReference>
<name>A0AAD0P2C8_9BACL</name>
<reference evidence="5 6" key="1">
    <citation type="submission" date="2016-10" db="EMBL/GenBank/DDBJ databases">
        <title>Paenibacillus species isolates.</title>
        <authorList>
            <person name="Beno S.M."/>
        </authorList>
    </citation>
    <scope>NUCLEOTIDE SEQUENCE [LARGE SCALE GENOMIC DNA]</scope>
    <source>
        <strain evidence="5 6">FSL H7-0918</strain>
    </source>
</reference>
<sequence>MNDYGPDLFKDTASYYTRYRPLYPSSLIRYLVDKFSLHGEGRLLDLGCGTGQLALRFADWFEEIIGVDTELEMLDEAKLLSQYNRVENVSWQQGRGEELSNNWGSFRLIMMAKAFHWMDRESILEILYHSLDDNGGIAVIDTFNEQQEPLPWQQKVEEVVKRWLGDERIAGKGTYKHPQERHEDVVKRSSFKDVERRVLPSYSITWTVDSILGNLYSTSYASKRLFRGNLECFEDDLKSALLEIEPTGIFTEELSVSVITAFKKEADLR</sequence>
<evidence type="ECO:0000256" key="2">
    <source>
        <dbReference type="ARBA" id="ARBA00022679"/>
    </source>
</evidence>
<dbReference type="InterPro" id="IPR051052">
    <property type="entry name" value="Diverse_substrate_MTase"/>
</dbReference>
<accession>A0AAD0P2C8</accession>
<organism evidence="4 7">
    <name type="scientific">Paenibacillus odorifer</name>
    <dbReference type="NCBI Taxonomy" id="189426"/>
    <lineage>
        <taxon>Bacteria</taxon>
        <taxon>Bacillati</taxon>
        <taxon>Bacillota</taxon>
        <taxon>Bacilli</taxon>
        <taxon>Bacillales</taxon>
        <taxon>Paenibacillaceae</taxon>
        <taxon>Paenibacillus</taxon>
    </lineage>
</organism>
<keyword evidence="1 4" id="KW-0489">Methyltransferase</keyword>
<evidence type="ECO:0000256" key="1">
    <source>
        <dbReference type="ARBA" id="ARBA00022603"/>
    </source>
</evidence>
<proteinExistence type="predicted"/>
<dbReference type="PANTHER" id="PTHR44942:SF4">
    <property type="entry name" value="METHYLTRANSFERASE TYPE 11 DOMAIN-CONTAINING PROTEIN"/>
    <property type="match status" value="1"/>
</dbReference>
<dbReference type="SUPFAM" id="SSF53335">
    <property type="entry name" value="S-adenosyl-L-methionine-dependent methyltransferases"/>
    <property type="match status" value="1"/>
</dbReference>
<dbReference type="GO" id="GO:0032259">
    <property type="term" value="P:methylation"/>
    <property type="evidence" value="ECO:0007669"/>
    <property type="project" value="UniProtKB-KW"/>
</dbReference>